<evidence type="ECO:0000313" key="8">
    <source>
        <dbReference type="EMBL" id="MDX8414977.1"/>
    </source>
</evidence>
<dbReference type="CDD" id="cd00609">
    <property type="entry name" value="AAT_like"/>
    <property type="match status" value="1"/>
</dbReference>
<dbReference type="PROSITE" id="PS00105">
    <property type="entry name" value="AA_TRANSFER_CLASS_1"/>
    <property type="match status" value="1"/>
</dbReference>
<dbReference type="EC" id="2.6.1.-" evidence="6"/>
<dbReference type="InterPro" id="IPR015424">
    <property type="entry name" value="PyrdxlP-dep_Trfase"/>
</dbReference>
<dbReference type="InterPro" id="IPR050596">
    <property type="entry name" value="AspAT/PAT-like"/>
</dbReference>
<comment type="caution">
    <text evidence="8">The sequence shown here is derived from an EMBL/GenBank/DDBJ whole genome shotgun (WGS) entry which is preliminary data.</text>
</comment>
<dbReference type="Proteomes" id="UP001275932">
    <property type="component" value="Unassembled WGS sequence"/>
</dbReference>
<dbReference type="RefSeq" id="WP_370396424.1">
    <property type="nucleotide sequence ID" value="NZ_JALBUT010000002.1"/>
</dbReference>
<keyword evidence="4 6" id="KW-0808">Transferase</keyword>
<dbReference type="InterPro" id="IPR004838">
    <property type="entry name" value="NHTrfase_class1_PyrdxlP-BS"/>
</dbReference>
<evidence type="ECO:0000256" key="1">
    <source>
        <dbReference type="ARBA" id="ARBA00001933"/>
    </source>
</evidence>
<comment type="cofactor">
    <cofactor evidence="1 6">
        <name>pyridoxal 5'-phosphate</name>
        <dbReference type="ChEBI" id="CHEBI:597326"/>
    </cofactor>
</comment>
<evidence type="ECO:0000256" key="4">
    <source>
        <dbReference type="ARBA" id="ARBA00022679"/>
    </source>
</evidence>
<evidence type="ECO:0000256" key="5">
    <source>
        <dbReference type="ARBA" id="ARBA00022898"/>
    </source>
</evidence>
<dbReference type="Pfam" id="PF00155">
    <property type="entry name" value="Aminotran_1_2"/>
    <property type="match status" value="1"/>
</dbReference>
<reference evidence="8 9" key="1">
    <citation type="submission" date="2022-03" db="EMBL/GenBank/DDBJ databases">
        <title>Novel taxa within the pig intestine.</title>
        <authorList>
            <person name="Wylensek D."/>
            <person name="Bishof K."/>
            <person name="Afrizal A."/>
            <person name="Clavel T."/>
        </authorList>
    </citation>
    <scope>NUCLEOTIDE SEQUENCE [LARGE SCALE GENOMIC DNA]</scope>
    <source>
        <strain evidence="8 9">CLA-KB-P66</strain>
    </source>
</reference>
<dbReference type="SUPFAM" id="SSF53383">
    <property type="entry name" value="PLP-dependent transferases"/>
    <property type="match status" value="1"/>
</dbReference>
<evidence type="ECO:0000259" key="7">
    <source>
        <dbReference type="Pfam" id="PF00155"/>
    </source>
</evidence>
<keyword evidence="3 6" id="KW-0032">Aminotransferase</keyword>
<proteinExistence type="inferred from homology"/>
<keyword evidence="9" id="KW-1185">Reference proteome</keyword>
<evidence type="ECO:0000256" key="6">
    <source>
        <dbReference type="RuleBase" id="RU000481"/>
    </source>
</evidence>
<dbReference type="InterPro" id="IPR004839">
    <property type="entry name" value="Aminotransferase_I/II_large"/>
</dbReference>
<accession>A0ABU4WEI6</accession>
<dbReference type="Gene3D" id="3.90.1150.10">
    <property type="entry name" value="Aspartate Aminotransferase, domain 1"/>
    <property type="match status" value="1"/>
</dbReference>
<evidence type="ECO:0000256" key="3">
    <source>
        <dbReference type="ARBA" id="ARBA00022576"/>
    </source>
</evidence>
<feature type="domain" description="Aminotransferase class I/classII large" evidence="7">
    <location>
        <begin position="33"/>
        <end position="382"/>
    </location>
</feature>
<name>A0ABU4WEI6_9BACT</name>
<comment type="similarity">
    <text evidence="2 6">Belongs to the class-I pyridoxal-phosphate-dependent aminotransferase family.</text>
</comment>
<dbReference type="EMBL" id="JALBUT010000002">
    <property type="protein sequence ID" value="MDX8414977.1"/>
    <property type="molecule type" value="Genomic_DNA"/>
</dbReference>
<organism evidence="8 9">
    <name type="scientific">Intestinicryptomonas porci</name>
    <dbReference type="NCBI Taxonomy" id="2926320"/>
    <lineage>
        <taxon>Bacteria</taxon>
        <taxon>Pseudomonadati</taxon>
        <taxon>Verrucomicrobiota</taxon>
        <taxon>Opitutia</taxon>
        <taxon>Opitutales</taxon>
        <taxon>Intestinicryptomonaceae</taxon>
        <taxon>Intestinicryptomonas</taxon>
    </lineage>
</organism>
<dbReference type="PANTHER" id="PTHR46383">
    <property type="entry name" value="ASPARTATE AMINOTRANSFERASE"/>
    <property type="match status" value="1"/>
</dbReference>
<gene>
    <name evidence="8" type="ORF">MOX91_02100</name>
</gene>
<evidence type="ECO:0000313" key="9">
    <source>
        <dbReference type="Proteomes" id="UP001275932"/>
    </source>
</evidence>
<dbReference type="GO" id="GO:0008483">
    <property type="term" value="F:transaminase activity"/>
    <property type="evidence" value="ECO:0007669"/>
    <property type="project" value="UniProtKB-KW"/>
</dbReference>
<dbReference type="Gene3D" id="3.40.640.10">
    <property type="entry name" value="Type I PLP-dependent aspartate aminotransferase-like (Major domain)"/>
    <property type="match status" value="1"/>
</dbReference>
<keyword evidence="5" id="KW-0663">Pyridoxal phosphate</keyword>
<protein>
    <recommendedName>
        <fullName evidence="6">Aminotransferase</fullName>
        <ecNumber evidence="6">2.6.1.-</ecNumber>
    </recommendedName>
</protein>
<dbReference type="InterPro" id="IPR015422">
    <property type="entry name" value="PyrdxlP-dep_Trfase_small"/>
</dbReference>
<dbReference type="PANTHER" id="PTHR46383:SF3">
    <property type="entry name" value="ASPARTATE AMINOTRANSFERASE-RELATED"/>
    <property type="match status" value="1"/>
</dbReference>
<dbReference type="InterPro" id="IPR015421">
    <property type="entry name" value="PyrdxlP-dep_Trfase_major"/>
</dbReference>
<evidence type="ECO:0000256" key="2">
    <source>
        <dbReference type="ARBA" id="ARBA00007441"/>
    </source>
</evidence>
<sequence length="391" mass="43503">MGRSASEFVAKHVRQIPKSGIRDFFAIASTMKDAVSLGIGEPDFVTPWHIREAAIFALEKGKTSYTDNLGMKSLRVEIAKYVEANFNASYNPDNEILVSVGASEALDVALRAIIEPGDKVMYHAPCFVSYSPSVELCHGVAIPVNTYGKNRFELDIEDVKRAWQPGVKAFIMNFPTNPTGGTATRAQLEELAKFAKEKDFLVISDEIYAELTYEGEHISIASLDGMKDRTIFIHGFSKAFAMTGFRMGYACGPKEIIDAMMKAHQYAIMCASIVSQEAAVEALKNGRKDMEFMREKYRQRRDFIVGRFNEFGMDCFMPRGTFYAFPNIERFKKTSMETAKLILSEAKVAMVPGSAFGSSGEGYLRASFATSYENIIKATDRIAKILPKLEG</sequence>